<sequence>MSWIGLLWVLVLALPVQALAETVEYFHTDALGTPIAVTDTSGTLIETSEYEPYGKLLNRPVTDGPGFTGHVQDAATGLTYMQQRYYDPVIGRFLSVDPVTPYKSPSVQFNRYGYARNSPYRFYDPDGRCTGSRIENADGTCRVNGANTTEVISLHSSEAKQASGGGAYGRELQKTDPSWTRDRNVRSQMEQAWDESNPNSRPVPQNSQGSTKQEQGGWVVQFANEDHPDLVRLEPGTRDHMGKDSLHKPSEFECACKVLGFFHAHPNTREEGYMPRANGFDYQFQLYMGVPGMVRSHEGYEFIWIPEQKQ</sequence>
<dbReference type="NCBIfam" id="TIGR03696">
    <property type="entry name" value="Rhs_assc_core"/>
    <property type="match status" value="1"/>
</dbReference>
<dbReference type="Proteomes" id="UP001486626">
    <property type="component" value="Unassembled WGS sequence"/>
</dbReference>
<dbReference type="InterPro" id="IPR056823">
    <property type="entry name" value="TEN-like_YD-shell"/>
</dbReference>
<comment type="caution">
    <text evidence="5">The sequence shown here is derived from an EMBL/GenBank/DDBJ whole genome shotgun (WGS) entry which is preliminary data.</text>
</comment>
<feature type="domain" description="Teneurin-like YD-shell" evidence="4">
    <location>
        <begin position="25"/>
        <end position="119"/>
    </location>
</feature>
<dbReference type="PANTHER" id="PTHR32305">
    <property type="match status" value="1"/>
</dbReference>
<dbReference type="Pfam" id="PF25023">
    <property type="entry name" value="TEN_YD-shell"/>
    <property type="match status" value="1"/>
</dbReference>
<proteinExistence type="predicted"/>
<feature type="signal peptide" evidence="3">
    <location>
        <begin position="1"/>
        <end position="20"/>
    </location>
</feature>
<evidence type="ECO:0000313" key="5">
    <source>
        <dbReference type="EMBL" id="MEL4892303.1"/>
    </source>
</evidence>
<dbReference type="RefSeq" id="WP_342073770.1">
    <property type="nucleotide sequence ID" value="NZ_JAQJCQ010000010.1"/>
</dbReference>
<feature type="chain" id="PRO_5045806322" evidence="3">
    <location>
        <begin position="21"/>
        <end position="310"/>
    </location>
</feature>
<dbReference type="Gene3D" id="2.180.10.10">
    <property type="entry name" value="RHS repeat-associated core"/>
    <property type="match status" value="1"/>
</dbReference>
<evidence type="ECO:0000256" key="2">
    <source>
        <dbReference type="SAM" id="MobiDB-lite"/>
    </source>
</evidence>
<evidence type="ECO:0000259" key="4">
    <source>
        <dbReference type="Pfam" id="PF25023"/>
    </source>
</evidence>
<reference evidence="5 6" key="1">
    <citation type="journal article" date="2024" name="FEMS Microbiol. Lett.">
        <title>Xanthomonas protegens sp. nov., a novel rice seed-associated bacterium, provides in vivo protection against X. oryzae pv. oryzae, the bacterial leaf blight pathogen.</title>
        <authorList>
            <person name="Rana R."/>
            <person name="Sharma A."/>
            <person name="Madhavan V.N."/>
            <person name="Korpole S."/>
            <person name="Sonti R.V."/>
            <person name="Patel H.K."/>
            <person name="Patil P.B."/>
        </authorList>
    </citation>
    <scope>NUCLEOTIDE SEQUENCE [LARGE SCALE GENOMIC DNA]</scope>
    <source>
        <strain evidence="5 6">PPL118</strain>
    </source>
</reference>
<protein>
    <submittedName>
        <fullName evidence="5">RHS domain-containing protein</fullName>
    </submittedName>
</protein>
<feature type="compositionally biased region" description="Polar residues" evidence="2">
    <location>
        <begin position="186"/>
        <end position="214"/>
    </location>
</feature>
<feature type="region of interest" description="Disordered" evidence="2">
    <location>
        <begin position="157"/>
        <end position="215"/>
    </location>
</feature>
<name>A0ABU9LCG2_9XANT</name>
<keyword evidence="1" id="KW-0677">Repeat</keyword>
<dbReference type="InterPro" id="IPR050708">
    <property type="entry name" value="T6SS_VgrG/RHS"/>
</dbReference>
<dbReference type="InterPro" id="IPR022385">
    <property type="entry name" value="Rhs_assc_core"/>
</dbReference>
<gene>
    <name evidence="5" type="ORF">PIQ37_12775</name>
</gene>
<evidence type="ECO:0000256" key="1">
    <source>
        <dbReference type="ARBA" id="ARBA00022737"/>
    </source>
</evidence>
<dbReference type="PANTHER" id="PTHR32305:SF15">
    <property type="entry name" value="PROTEIN RHSA-RELATED"/>
    <property type="match status" value="1"/>
</dbReference>
<dbReference type="EMBL" id="JAQJCQ010000010">
    <property type="protein sequence ID" value="MEL4892303.1"/>
    <property type="molecule type" value="Genomic_DNA"/>
</dbReference>
<evidence type="ECO:0000313" key="6">
    <source>
        <dbReference type="Proteomes" id="UP001486626"/>
    </source>
</evidence>
<evidence type="ECO:0000256" key="3">
    <source>
        <dbReference type="SAM" id="SignalP"/>
    </source>
</evidence>
<keyword evidence="3" id="KW-0732">Signal</keyword>
<keyword evidence="6" id="KW-1185">Reference proteome</keyword>
<organism evidence="5 6">
    <name type="scientific">Xanthomonas protegens</name>
    <dbReference type="NCBI Taxonomy" id="3380705"/>
    <lineage>
        <taxon>Bacteria</taxon>
        <taxon>Pseudomonadati</taxon>
        <taxon>Pseudomonadota</taxon>
        <taxon>Gammaproteobacteria</taxon>
        <taxon>Lysobacterales</taxon>
        <taxon>Lysobacteraceae</taxon>
        <taxon>Xanthomonas</taxon>
    </lineage>
</organism>
<accession>A0ABU9LCG2</accession>
<feature type="compositionally biased region" description="Basic and acidic residues" evidence="2">
    <location>
        <begin position="171"/>
        <end position="185"/>
    </location>
</feature>